<reference evidence="1" key="2">
    <citation type="journal article" date="2015" name="Fish Shellfish Immunol.">
        <title>Early steps in the European eel (Anguilla anguilla)-Vibrio vulnificus interaction in the gills: Role of the RtxA13 toxin.</title>
        <authorList>
            <person name="Callol A."/>
            <person name="Pajuelo D."/>
            <person name="Ebbesson L."/>
            <person name="Teles M."/>
            <person name="MacKenzie S."/>
            <person name="Amaro C."/>
        </authorList>
    </citation>
    <scope>NUCLEOTIDE SEQUENCE</scope>
</reference>
<organism evidence="1">
    <name type="scientific">Anguilla anguilla</name>
    <name type="common">European freshwater eel</name>
    <name type="synonym">Muraena anguilla</name>
    <dbReference type="NCBI Taxonomy" id="7936"/>
    <lineage>
        <taxon>Eukaryota</taxon>
        <taxon>Metazoa</taxon>
        <taxon>Chordata</taxon>
        <taxon>Craniata</taxon>
        <taxon>Vertebrata</taxon>
        <taxon>Euteleostomi</taxon>
        <taxon>Actinopterygii</taxon>
        <taxon>Neopterygii</taxon>
        <taxon>Teleostei</taxon>
        <taxon>Anguilliformes</taxon>
        <taxon>Anguillidae</taxon>
        <taxon>Anguilla</taxon>
    </lineage>
</organism>
<proteinExistence type="predicted"/>
<evidence type="ECO:0000313" key="1">
    <source>
        <dbReference type="EMBL" id="JAH48170.1"/>
    </source>
</evidence>
<sequence length="26" mass="3092">MTSPPTHKQTHKHINAMNFFLKDETH</sequence>
<accession>A0A0E9T5A1</accession>
<dbReference type="AlphaFoldDB" id="A0A0E9T5A1"/>
<name>A0A0E9T5A1_ANGAN</name>
<protein>
    <submittedName>
        <fullName evidence="1">Uncharacterized protein</fullName>
    </submittedName>
</protein>
<reference evidence="1" key="1">
    <citation type="submission" date="2014-11" db="EMBL/GenBank/DDBJ databases">
        <authorList>
            <person name="Amaro Gonzalez C."/>
        </authorList>
    </citation>
    <scope>NUCLEOTIDE SEQUENCE</scope>
</reference>
<dbReference type="EMBL" id="GBXM01060407">
    <property type="protein sequence ID" value="JAH48170.1"/>
    <property type="molecule type" value="Transcribed_RNA"/>
</dbReference>